<evidence type="ECO:0000256" key="3">
    <source>
        <dbReference type="ARBA" id="ARBA00023163"/>
    </source>
</evidence>
<comment type="caution">
    <text evidence="6">The sequence shown here is derived from an EMBL/GenBank/DDBJ whole genome shotgun (WGS) entry which is preliminary data.</text>
</comment>
<dbReference type="SMART" id="SM00354">
    <property type="entry name" value="HTH_LACI"/>
    <property type="match status" value="1"/>
</dbReference>
<dbReference type="GO" id="GO:0003677">
    <property type="term" value="F:DNA binding"/>
    <property type="evidence" value="ECO:0007669"/>
    <property type="project" value="UniProtKB-KW"/>
</dbReference>
<evidence type="ECO:0000256" key="2">
    <source>
        <dbReference type="ARBA" id="ARBA00023125"/>
    </source>
</evidence>
<gene>
    <name evidence="6" type="ORF">GCM10020369_12340</name>
</gene>
<feature type="domain" description="HTH cro/C1-type" evidence="5">
    <location>
        <begin position="22"/>
        <end position="70"/>
    </location>
</feature>
<evidence type="ECO:0000259" key="4">
    <source>
        <dbReference type="PROSITE" id="PS50932"/>
    </source>
</evidence>
<dbReference type="Pfam" id="PF13377">
    <property type="entry name" value="Peripla_BP_3"/>
    <property type="match status" value="1"/>
</dbReference>
<evidence type="ECO:0000313" key="7">
    <source>
        <dbReference type="Proteomes" id="UP001501676"/>
    </source>
</evidence>
<dbReference type="SUPFAM" id="SSF47413">
    <property type="entry name" value="lambda repressor-like DNA-binding domains"/>
    <property type="match status" value="1"/>
</dbReference>
<evidence type="ECO:0000256" key="1">
    <source>
        <dbReference type="ARBA" id="ARBA00023015"/>
    </source>
</evidence>
<dbReference type="Gene3D" id="3.40.50.2300">
    <property type="match status" value="2"/>
</dbReference>
<dbReference type="CDD" id="cd01392">
    <property type="entry name" value="HTH_LacI"/>
    <property type="match status" value="1"/>
</dbReference>
<dbReference type="PROSITE" id="PS50943">
    <property type="entry name" value="HTH_CROC1"/>
    <property type="match status" value="1"/>
</dbReference>
<dbReference type="InterPro" id="IPR001387">
    <property type="entry name" value="Cro/C1-type_HTH"/>
</dbReference>
<keyword evidence="3" id="KW-0804">Transcription</keyword>
<dbReference type="Gene3D" id="1.10.260.40">
    <property type="entry name" value="lambda repressor-like DNA-binding domains"/>
    <property type="match status" value="1"/>
</dbReference>
<keyword evidence="2 6" id="KW-0238">DNA-binding</keyword>
<evidence type="ECO:0000259" key="5">
    <source>
        <dbReference type="PROSITE" id="PS50943"/>
    </source>
</evidence>
<keyword evidence="1" id="KW-0805">Transcription regulation</keyword>
<dbReference type="InterPro" id="IPR046335">
    <property type="entry name" value="LacI/GalR-like_sensor"/>
</dbReference>
<dbReference type="EMBL" id="BAAAYN010000006">
    <property type="protein sequence ID" value="GAA3384061.1"/>
    <property type="molecule type" value="Genomic_DNA"/>
</dbReference>
<dbReference type="SUPFAM" id="SSF53822">
    <property type="entry name" value="Periplasmic binding protein-like I"/>
    <property type="match status" value="1"/>
</dbReference>
<keyword evidence="7" id="KW-1185">Reference proteome</keyword>
<name>A0ABP6SRZ8_9ACTN</name>
<dbReference type="Pfam" id="PF00356">
    <property type="entry name" value="LacI"/>
    <property type="match status" value="1"/>
</dbReference>
<accession>A0ABP6SRZ8</accession>
<dbReference type="PROSITE" id="PS50932">
    <property type="entry name" value="HTH_LACI_2"/>
    <property type="match status" value="1"/>
</dbReference>
<dbReference type="InterPro" id="IPR000843">
    <property type="entry name" value="HTH_LacI"/>
</dbReference>
<protein>
    <submittedName>
        <fullName evidence="6">LacI family DNA-binding transcriptional regulator</fullName>
    </submittedName>
</protein>
<reference evidence="7" key="1">
    <citation type="journal article" date="2019" name="Int. J. Syst. Evol. Microbiol.">
        <title>The Global Catalogue of Microorganisms (GCM) 10K type strain sequencing project: providing services to taxonomists for standard genome sequencing and annotation.</title>
        <authorList>
            <consortium name="The Broad Institute Genomics Platform"/>
            <consortium name="The Broad Institute Genome Sequencing Center for Infectious Disease"/>
            <person name="Wu L."/>
            <person name="Ma J."/>
        </authorList>
    </citation>
    <scope>NUCLEOTIDE SEQUENCE [LARGE SCALE GENOMIC DNA]</scope>
    <source>
        <strain evidence="7">JCM 9458</strain>
    </source>
</reference>
<dbReference type="PANTHER" id="PTHR30146">
    <property type="entry name" value="LACI-RELATED TRANSCRIPTIONAL REPRESSOR"/>
    <property type="match status" value="1"/>
</dbReference>
<organism evidence="6 7">
    <name type="scientific">Cryptosporangium minutisporangium</name>
    <dbReference type="NCBI Taxonomy" id="113569"/>
    <lineage>
        <taxon>Bacteria</taxon>
        <taxon>Bacillati</taxon>
        <taxon>Actinomycetota</taxon>
        <taxon>Actinomycetes</taxon>
        <taxon>Cryptosporangiales</taxon>
        <taxon>Cryptosporangiaceae</taxon>
        <taxon>Cryptosporangium</taxon>
    </lineage>
</organism>
<feature type="domain" description="HTH lacI-type" evidence="4">
    <location>
        <begin position="21"/>
        <end position="76"/>
    </location>
</feature>
<dbReference type="InterPro" id="IPR028082">
    <property type="entry name" value="Peripla_BP_I"/>
</dbReference>
<dbReference type="InterPro" id="IPR010982">
    <property type="entry name" value="Lambda_DNA-bd_dom_sf"/>
</dbReference>
<proteinExistence type="predicted"/>
<dbReference type="PANTHER" id="PTHR30146:SF153">
    <property type="entry name" value="LACTOSE OPERON REPRESSOR"/>
    <property type="match status" value="1"/>
</dbReference>
<sequence>MAARRPPQSLTRVNYAVFVTVTSTDVAKAAGVSRAAVSQILNGRGERFAPATRDRVQQIARELNYQPSAAARTLARGASELVVGLLPHTTFGGHLQDVVDTLTDELSAAGLTLVLRFSDSSSHSFERLVQTMRPLAVVSITRLRDSDRSLLTELGIRLVEPHLDAREPVDHRIGRMQAEHLVSRGYTRLAYAHLRDRREDPFGPARADGVRDACRQAGLPATPILNLGIDADEARRELNRLDLPRYAIACYNDDVAIALLSAAREAGLRVPEDLALIGMDNTPISNLVSPRLTTIETDIRGAGLRMAQMIVRSVTGGTTEDDSDEQVPLRVVERATT</sequence>
<evidence type="ECO:0000313" key="6">
    <source>
        <dbReference type="EMBL" id="GAA3384061.1"/>
    </source>
</evidence>
<dbReference type="Proteomes" id="UP001501676">
    <property type="component" value="Unassembled WGS sequence"/>
</dbReference>